<name>A0A2W0C6Y1_9BACL</name>
<reference evidence="1 2" key="1">
    <citation type="submission" date="2018-01" db="EMBL/GenBank/DDBJ databases">
        <title>Genome sequence of the PGP bacterium Paenibacillus illinoisensis E3.</title>
        <authorList>
            <person name="Rolli E."/>
            <person name="Marasco R."/>
            <person name="Bessem C."/>
            <person name="Michoud G."/>
            <person name="Gaiarsa S."/>
            <person name="Borin S."/>
            <person name="Daffonchio D."/>
        </authorList>
    </citation>
    <scope>NUCLEOTIDE SEQUENCE [LARGE SCALE GENOMIC DNA]</scope>
    <source>
        <strain evidence="1 2">E3</strain>
    </source>
</reference>
<evidence type="ECO:0000313" key="2">
    <source>
        <dbReference type="Proteomes" id="UP000247459"/>
    </source>
</evidence>
<dbReference type="CDD" id="cd19958">
    <property type="entry name" value="pyocin_knob"/>
    <property type="match status" value="1"/>
</dbReference>
<sequence length="1025" mass="112361">MNEPKTPNLGLNKIDRSSPSTTYFDLDKYLDQNWEKVDGFAEQVEEKVEETAAQVSGIQERLDTEKRRSVTLEPGLQIINAERASPFKLEGLKGRTLVNLLGRDGNGESLSGWLTTIQTSLALDTTTKYMGASSIKVTATGSAPANEHYVDHVVVNVKVGSYYVLAAKAKPQNIKTKGQLMAYGMDGANPADFFPESNIASDMDKYTTLTLKFNPKAVTKAMIRLRVLDADGNHIYIQDGQAINFDSLRLYEISASDYAMLETMTPDQMANKYPYVDSVQAVRNPYVIRYGDNLLPPFYNWALPSGASIDSSYNLTYTYTSGTVAYNTVDLPTVPGQTYTLSVNNSVANARNVMNFYDINGTKIDGSIINGTTTPVSAGTNTVTFQAPVGAKTMRMYFYGNPSESGTVSFSNPILVIGNAAKPFNIREDAMLVLQTDLFADSVTGSNADELFEKDGHYFKLAKWKKLLIDSKYSYSLYNSYPGGKCVRLMYDIADRNKNVLPIVIKFNGTYLLAGSPSLYVDQYSRGDWDTGANGEFLGLGVSSADSGWGDSYTPTPEEIKAYFMGYFMYTAGQDPINPGARYNGSGTKVWTPILNKNSQNFVTIVPSTQAPNWLPYQLVYQLATPTFESITSEGRLTFIEGNNQVEVGTGMVLREPAKPIKFDNYDINTGKTKGNATVNAVSKWIALYENGHLKPNGWGVFEGQDNGKAIAIYGHRYNPSAAYSVTYLMKEACPALSFVGFISENEKALLTDLTTNVQQNTASISALQISAVDGGVLKNYVDNKPWQKYKITQDNGSVIQLPHNSNLNSIKTGGQYDCFNAINVPGGVANAWFYIEVLVHSNAPTHVIQRASRLDTHNTPTLYMRTCMDNTWSAWSPDVFQSGVDAKKGIVDAINAMGSSASMNDTWSMLASKIGLIKTGKRFATGQFVIGSNGAGSVNGLAFKPRHITFANATNTPRYIYFGVYSEESPRNNYSLGGTSFFNRIAGLDNGLSVDDKIVPTVDGFNVSGTGITDQRTYNYFATE</sequence>
<dbReference type="EMBL" id="PRLG01000021">
    <property type="protein sequence ID" value="PYY27757.1"/>
    <property type="molecule type" value="Genomic_DNA"/>
</dbReference>
<dbReference type="OrthoDB" id="2667186at2"/>
<comment type="caution">
    <text evidence="1">The sequence shown here is derived from an EMBL/GenBank/DDBJ whole genome shotgun (WGS) entry which is preliminary data.</text>
</comment>
<evidence type="ECO:0000313" key="1">
    <source>
        <dbReference type="EMBL" id="PYY27757.1"/>
    </source>
</evidence>
<dbReference type="Proteomes" id="UP000247459">
    <property type="component" value="Unassembled WGS sequence"/>
</dbReference>
<gene>
    <name evidence="1" type="ORF">PIL02S_04420</name>
</gene>
<organism evidence="1 2">
    <name type="scientific">Paenibacillus illinoisensis</name>
    <dbReference type="NCBI Taxonomy" id="59845"/>
    <lineage>
        <taxon>Bacteria</taxon>
        <taxon>Bacillati</taxon>
        <taxon>Bacillota</taxon>
        <taxon>Bacilli</taxon>
        <taxon>Bacillales</taxon>
        <taxon>Paenibacillaceae</taxon>
        <taxon>Paenibacillus</taxon>
    </lineage>
</organism>
<dbReference type="RefSeq" id="WP_110821432.1">
    <property type="nucleotide sequence ID" value="NZ_PRLG01000021.1"/>
</dbReference>
<protein>
    <submittedName>
        <fullName evidence="1">Uncharacterized protein</fullName>
    </submittedName>
</protein>
<dbReference type="Gene3D" id="2.60.120.260">
    <property type="entry name" value="Galactose-binding domain-like"/>
    <property type="match status" value="2"/>
</dbReference>
<proteinExistence type="predicted"/>
<accession>A0A2W0C6Y1</accession>
<dbReference type="AlphaFoldDB" id="A0A2W0C6Y1"/>